<feature type="domain" description="TOG" evidence="20">
    <location>
        <begin position="317"/>
        <end position="550"/>
    </location>
</feature>
<keyword evidence="11" id="KW-0498">Mitosis</keyword>
<reference evidence="21 22" key="1">
    <citation type="submission" date="2019-09" db="EMBL/GenBank/DDBJ databases">
        <title>Bird 10,000 Genomes (B10K) Project - Family phase.</title>
        <authorList>
            <person name="Zhang G."/>
        </authorList>
    </citation>
    <scope>NUCLEOTIDE SEQUENCE [LARGE SCALE GENOMIC DNA]</scope>
    <source>
        <strain evidence="21">B10K-LSUMZ-23963</strain>
        <tissue evidence="21">Muscle</tissue>
    </source>
</reference>
<evidence type="ECO:0000256" key="19">
    <source>
        <dbReference type="SAM" id="MobiDB-lite"/>
    </source>
</evidence>
<dbReference type="FunFam" id="1.25.10.10:FF:000001">
    <property type="entry name" value="CLIP-associating protein 1 isoform 2"/>
    <property type="match status" value="1"/>
</dbReference>
<feature type="compositionally biased region" description="Polar residues" evidence="19">
    <location>
        <begin position="1187"/>
        <end position="1207"/>
    </location>
</feature>
<feature type="non-terminal residue" evidence="21">
    <location>
        <position position="1"/>
    </location>
</feature>
<evidence type="ECO:0000256" key="17">
    <source>
        <dbReference type="PROSITE-ProRule" id="PRU00103"/>
    </source>
</evidence>
<dbReference type="InterPro" id="IPR011989">
    <property type="entry name" value="ARM-like"/>
</dbReference>
<keyword evidence="10" id="KW-0677">Repeat</keyword>
<feature type="compositionally biased region" description="Basic and acidic residues" evidence="19">
    <location>
        <begin position="1152"/>
        <end position="1169"/>
    </location>
</feature>
<gene>
    <name evidence="21" type="primary">Clasp2</name>
    <name evidence="21" type="ORF">DRONOV_R09108</name>
</gene>
<dbReference type="GO" id="GO:0007026">
    <property type="term" value="P:negative regulation of microtubule depolymerization"/>
    <property type="evidence" value="ECO:0007669"/>
    <property type="project" value="UniProtKB-ARBA"/>
</dbReference>
<comment type="caution">
    <text evidence="21">The sequence shown here is derived from an EMBL/GenBank/DDBJ whole genome shotgun (WGS) entry which is preliminary data.</text>
</comment>
<proteinExistence type="inferred from homology"/>
<evidence type="ECO:0000313" key="21">
    <source>
        <dbReference type="EMBL" id="NXG31467.1"/>
    </source>
</evidence>
<evidence type="ECO:0000256" key="15">
    <source>
        <dbReference type="ARBA" id="ARBA00023306"/>
    </source>
</evidence>
<evidence type="ECO:0000256" key="14">
    <source>
        <dbReference type="ARBA" id="ARBA00023212"/>
    </source>
</evidence>
<feature type="region of interest" description="Disordered" evidence="19">
    <location>
        <begin position="817"/>
        <end position="836"/>
    </location>
</feature>
<dbReference type="GO" id="GO:0051301">
    <property type="term" value="P:cell division"/>
    <property type="evidence" value="ECO:0007669"/>
    <property type="project" value="UniProtKB-KW"/>
</dbReference>
<keyword evidence="14" id="KW-0206">Cytoskeleton</keyword>
<keyword evidence="13" id="KW-0333">Golgi apparatus</keyword>
<feature type="domain" description="TOG" evidence="20">
    <location>
        <begin position="1247"/>
        <end position="1480"/>
    </location>
</feature>
<evidence type="ECO:0000256" key="3">
    <source>
        <dbReference type="ARBA" id="ARBA00004601"/>
    </source>
</evidence>
<comment type="subcellular location">
    <subcellularLocation>
        <location evidence="4">Chromosome</location>
        <location evidence="4">Centromere</location>
        <location evidence="4">Kinetochore</location>
    </subcellularLocation>
    <subcellularLocation>
        <location evidence="2">Cytoplasm</location>
        <location evidence="2">Cytoskeleton</location>
        <location evidence="2">Microtubule organizing center</location>
        <location evidence="2">Centrosome</location>
    </subcellularLocation>
    <subcellularLocation>
        <location evidence="1">Cytoplasm</location>
        <location evidence="1">Cytoskeleton</location>
        <location evidence="1">Spindle</location>
    </subcellularLocation>
    <subcellularLocation>
        <location evidence="3">Golgi apparatus</location>
        <location evidence="3">trans-Golgi network</location>
    </subcellularLocation>
</comment>
<dbReference type="EMBL" id="VWZH01000064">
    <property type="protein sequence ID" value="NXG31467.1"/>
    <property type="molecule type" value="Genomic_DNA"/>
</dbReference>
<dbReference type="PROSITE" id="PS50077">
    <property type="entry name" value="HEAT_REPEAT"/>
    <property type="match status" value="1"/>
</dbReference>
<dbReference type="SMART" id="SM01349">
    <property type="entry name" value="TOG"/>
    <property type="match status" value="4"/>
</dbReference>
<dbReference type="GO" id="GO:0005876">
    <property type="term" value="C:spindle microtubule"/>
    <property type="evidence" value="ECO:0007669"/>
    <property type="project" value="TreeGrafter"/>
</dbReference>
<feature type="region of interest" description="Disordered" evidence="19">
    <location>
        <begin position="642"/>
        <end position="777"/>
    </location>
</feature>
<dbReference type="Proteomes" id="UP000543287">
    <property type="component" value="Unassembled WGS sequence"/>
</dbReference>
<evidence type="ECO:0000256" key="6">
    <source>
        <dbReference type="ARBA" id="ARBA00022454"/>
    </source>
</evidence>
<evidence type="ECO:0000256" key="4">
    <source>
        <dbReference type="ARBA" id="ARBA00004629"/>
    </source>
</evidence>
<dbReference type="GO" id="GO:0008017">
    <property type="term" value="F:microtubule binding"/>
    <property type="evidence" value="ECO:0007669"/>
    <property type="project" value="TreeGrafter"/>
</dbReference>
<dbReference type="PANTHER" id="PTHR21567:SF30">
    <property type="entry name" value="CLIP-ASSOCIATING PROTEIN 2"/>
    <property type="match status" value="1"/>
</dbReference>
<evidence type="ECO:0000256" key="7">
    <source>
        <dbReference type="ARBA" id="ARBA00022490"/>
    </source>
</evidence>
<comment type="similarity">
    <text evidence="5">Belongs to the CLASP family.</text>
</comment>
<feature type="domain" description="TOG" evidence="20">
    <location>
        <begin position="7"/>
        <end position="232"/>
    </location>
</feature>
<dbReference type="GO" id="GO:0000776">
    <property type="term" value="C:kinetochore"/>
    <property type="evidence" value="ECO:0007669"/>
    <property type="project" value="UniProtKB-KW"/>
</dbReference>
<dbReference type="GO" id="GO:0005794">
    <property type="term" value="C:Golgi apparatus"/>
    <property type="evidence" value="ECO:0007669"/>
    <property type="project" value="UniProtKB-SubCell"/>
</dbReference>
<dbReference type="Gene3D" id="1.25.10.10">
    <property type="entry name" value="Leucine-rich Repeat Variant"/>
    <property type="match status" value="4"/>
</dbReference>
<feature type="region of interest" description="Disordered" evidence="19">
    <location>
        <begin position="244"/>
        <end position="294"/>
    </location>
</feature>
<sequence>MEPPDMDYFCGQVQQKDVGRRMQVGQELLEYLGDPGRSADLEQDQQRLDKVIDELAGWVNSSNFKVALLGLDVLGAFVNRLSGRFKSYIGTVLLPLIDRMGDAKDQVREQAQNLILKLMDEAAPPMYIWERLAVGFKHKNYRSREGVCLCLTATLNTYGAQPLILSKLVPHLCMLFGDSNSQVRDAAILSIVEVYRHVGEKVRIDLNKRGIPSGRLQTIFAKFDEVRNSGNMILSSICDKSFDDEESVDGNRPSSAASAFKVPAPKKPGNPSNSARKPGSAGGPKVGGSSKEGGAGAVDEDDFIKAFTDVPTVQIYSSRELEETLNKIREILSDDKHDWDQRTNALRKVRSLLVAGAAQYDGFFQHLRLLDGAFKLSAKDLRSQVVREACITVAHLSTVLGNKFDHGAEAIVPTLFNLVPNSAKVMATSGCAAIRFIIRHTHVPRLIPLITSNCTSKSVAVRRRSFEFLDLLLQEWQTHSLERHAAVLVETIKKGIHDADAEARVEARKAYLGLRNHFPSEAETLYNSLEPPYQRSLQTYLKNSGSVTSLPQSDRSSSSSQESLNRPLSSKWSAASPASLAGRVSGSSSKSVPSPGTLQRSRSDIDVNAAAGAKARHAAGQTAGAGRLSAAGLPPGSYASLGRVRTKLSTPSVGIGNSKTDSRGRSRTKVVSQSQPGSRSGSPGRVLTTTTLSTMNTGVQRVLVNPAAAQKRSKIPRSQGCSREASPSRLSVARGSRIPRPSVSQGCSREASRESSRDTSPVRSFPPLGTGFGISQSSRLSSSVSAMRVLNTGSDVEEAVADALKKPVRRRYESYGMYSDDDANSDASSACSERSYSSRNGSIPTYMRQTEDVAEVLNRCASSNWSERKEGLLGLQNLLKNQRTLSRVELKRLCEIFTRMFADPHSKVFSMFLETLVDFIQVHKEDLQDWLFVLLTQLLKKMGADLLGSVQAKVQKALDVTRESFPNDLQFSILMRFTVDQTQTPSLKVKVAILKYIETLAQQMDPGDFVNSSETRLAVSRIITWTTEPKSSDVRKAAQSVLISLFELNTPEFTMLLGALPKTFQDGATKLLHNHLRNTGSSGQGSMGSPLTRPTPRSPASWSSPLTSPTNTSQNTLSPSAFDYDTENMNSEDIYSSLRGVTEAIQNFSFRSQEDMNEPVKRDSKKDDGDSICSASGIVDLRAGSGVSDTGRTALDNKTSLLNTMPPHSSPRSRDYNPYNYSDSISSFNKSALKEAMFDDDAEQFPDEPPMDHSDLVAELLKELSNHNERVEERKAALYELMKLTQEESFGVWDEHFKTILLLLLETLGDKEHAIRALALKVLREILRNQPARFKNYAELTIMKTLEAHKDPHKEVVRSAEEAASMLATSISPDQCIKVLCPIIQTADYPINLAAIKMQTKVIERVSKETLTQLLPEIVPGLIQGYDNSESSVRKACVFCLVAIHAVIGDELKPHLSQLTGSKMKLLNLYIKRAQTGSGPGDATADVSGQS</sequence>
<dbReference type="InterPro" id="IPR034085">
    <property type="entry name" value="TOG"/>
</dbReference>
<evidence type="ECO:0000256" key="10">
    <source>
        <dbReference type="ARBA" id="ARBA00022737"/>
    </source>
</evidence>
<evidence type="ECO:0000256" key="13">
    <source>
        <dbReference type="ARBA" id="ARBA00023034"/>
    </source>
</evidence>
<feature type="compositionally biased region" description="Low complexity" evidence="19">
    <location>
        <begin position="549"/>
        <end position="570"/>
    </location>
</feature>
<dbReference type="RefSeq" id="XP_064362546.1">
    <property type="nucleotide sequence ID" value="XM_064506476.1"/>
</dbReference>
<dbReference type="FunFam" id="1.25.10.10:FF:000005">
    <property type="entry name" value="CLIP-associating protein 1 isoform 2"/>
    <property type="match status" value="1"/>
</dbReference>
<evidence type="ECO:0000256" key="12">
    <source>
        <dbReference type="ARBA" id="ARBA00022838"/>
    </source>
</evidence>
<feature type="repeat" description="HEAT" evidence="17">
    <location>
        <begin position="168"/>
        <end position="206"/>
    </location>
</feature>
<dbReference type="Pfam" id="PF21040">
    <property type="entry name" value="CEP104-like_TOG"/>
    <property type="match status" value="1"/>
</dbReference>
<dbReference type="Pfam" id="PF12348">
    <property type="entry name" value="CLASP_N"/>
    <property type="match status" value="1"/>
</dbReference>
<keyword evidence="9" id="KW-0493">Microtubule</keyword>
<feature type="region of interest" description="Disordered" evidence="19">
    <location>
        <begin position="1183"/>
        <end position="1218"/>
    </location>
</feature>
<keyword evidence="6" id="KW-0158">Chromosome</keyword>
<evidence type="ECO:0000256" key="18">
    <source>
        <dbReference type="SAM" id="Coils"/>
    </source>
</evidence>
<evidence type="ECO:0000313" key="22">
    <source>
        <dbReference type="Proteomes" id="UP000543287"/>
    </source>
</evidence>
<dbReference type="InterPro" id="IPR021133">
    <property type="entry name" value="HEAT_type_2"/>
</dbReference>
<dbReference type="InterPro" id="IPR057546">
    <property type="entry name" value="HEAT_GCN1"/>
</dbReference>
<dbReference type="InterPro" id="IPR016024">
    <property type="entry name" value="ARM-type_fold"/>
</dbReference>
<keyword evidence="15" id="KW-0131">Cell cycle</keyword>
<dbReference type="PANTHER" id="PTHR21567">
    <property type="entry name" value="CLASP"/>
    <property type="match status" value="1"/>
</dbReference>
<feature type="region of interest" description="Disordered" evidence="19">
    <location>
        <begin position="1075"/>
        <end position="1125"/>
    </location>
</feature>
<feature type="compositionally biased region" description="Low complexity" evidence="19">
    <location>
        <begin position="584"/>
        <end position="596"/>
    </location>
</feature>
<feature type="domain" description="TOG" evidence="20">
    <location>
        <begin position="845"/>
        <end position="1082"/>
    </location>
</feature>
<name>A0A7K9AVI0_DRONO</name>
<dbReference type="GO" id="GO:0045180">
    <property type="term" value="C:basal cortex"/>
    <property type="evidence" value="ECO:0007669"/>
    <property type="project" value="TreeGrafter"/>
</dbReference>
<dbReference type="GO" id="GO:0005813">
    <property type="term" value="C:centrosome"/>
    <property type="evidence" value="ECO:0007669"/>
    <property type="project" value="UniProtKB-SubCell"/>
</dbReference>
<evidence type="ECO:0000259" key="20">
    <source>
        <dbReference type="SMART" id="SM01349"/>
    </source>
</evidence>
<feature type="compositionally biased region" description="Polar residues" evidence="19">
    <location>
        <begin position="1098"/>
        <end position="1119"/>
    </location>
</feature>
<dbReference type="InterPro" id="IPR024395">
    <property type="entry name" value="CLASP_N_dom"/>
</dbReference>
<keyword evidence="7" id="KW-0963">Cytoplasm</keyword>
<keyword evidence="8" id="KW-0132">Cell division</keyword>
<evidence type="ECO:0000256" key="2">
    <source>
        <dbReference type="ARBA" id="ARBA00004300"/>
    </source>
</evidence>
<keyword evidence="16" id="KW-0137">Centromere</keyword>
<dbReference type="GO" id="GO:0005881">
    <property type="term" value="C:cytoplasmic microtubule"/>
    <property type="evidence" value="ECO:0007669"/>
    <property type="project" value="TreeGrafter"/>
</dbReference>
<keyword evidence="18" id="KW-0175">Coiled coil</keyword>
<dbReference type="GO" id="GO:0030010">
    <property type="term" value="P:establishment of cell polarity"/>
    <property type="evidence" value="ECO:0007669"/>
    <property type="project" value="UniProtKB-ARBA"/>
</dbReference>
<accession>A0A7K9AVI0</accession>
<protein>
    <submittedName>
        <fullName evidence="21">CLAP2 protein</fullName>
    </submittedName>
</protein>
<feature type="compositionally biased region" description="Low complexity" evidence="19">
    <location>
        <begin position="825"/>
        <end position="836"/>
    </location>
</feature>
<feature type="compositionally biased region" description="Gly residues" evidence="19">
    <location>
        <begin position="280"/>
        <end position="294"/>
    </location>
</feature>
<evidence type="ECO:0000256" key="8">
    <source>
        <dbReference type="ARBA" id="ARBA00022618"/>
    </source>
</evidence>
<evidence type="ECO:0000256" key="16">
    <source>
        <dbReference type="ARBA" id="ARBA00023328"/>
    </source>
</evidence>
<feature type="region of interest" description="Disordered" evidence="19">
    <location>
        <begin position="544"/>
        <end position="603"/>
    </location>
</feature>
<feature type="coiled-coil region" evidence="18">
    <location>
        <begin position="1257"/>
        <end position="1288"/>
    </location>
</feature>
<organism evidence="21 22">
    <name type="scientific">Dromaius novaehollandiae</name>
    <name type="common">Emu</name>
    <dbReference type="NCBI Taxonomy" id="8790"/>
    <lineage>
        <taxon>Eukaryota</taxon>
        <taxon>Metazoa</taxon>
        <taxon>Chordata</taxon>
        <taxon>Craniata</taxon>
        <taxon>Vertebrata</taxon>
        <taxon>Euteleostomi</taxon>
        <taxon>Archelosauria</taxon>
        <taxon>Archosauria</taxon>
        <taxon>Dinosauria</taxon>
        <taxon>Saurischia</taxon>
        <taxon>Theropoda</taxon>
        <taxon>Coelurosauria</taxon>
        <taxon>Aves</taxon>
        <taxon>Palaeognathae</taxon>
        <taxon>Casuariiformes</taxon>
        <taxon>Dromaiidae</taxon>
        <taxon>Dromaius</taxon>
    </lineage>
</organism>
<dbReference type="GO" id="GO:0090307">
    <property type="term" value="P:mitotic spindle assembly"/>
    <property type="evidence" value="ECO:0007669"/>
    <property type="project" value="TreeGrafter"/>
</dbReference>
<dbReference type="SUPFAM" id="SSF48371">
    <property type="entry name" value="ARM repeat"/>
    <property type="match status" value="2"/>
</dbReference>
<dbReference type="GO" id="GO:0072686">
    <property type="term" value="C:mitotic spindle"/>
    <property type="evidence" value="ECO:0007669"/>
    <property type="project" value="TreeGrafter"/>
</dbReference>
<feature type="region of interest" description="Disordered" evidence="19">
    <location>
        <begin position="1149"/>
        <end position="1171"/>
    </location>
</feature>
<evidence type="ECO:0000256" key="11">
    <source>
        <dbReference type="ARBA" id="ARBA00022776"/>
    </source>
</evidence>
<evidence type="ECO:0000256" key="9">
    <source>
        <dbReference type="ARBA" id="ARBA00022701"/>
    </source>
</evidence>
<dbReference type="Pfam" id="PF21041">
    <property type="entry name" value="XMAP215_CLASP_TOG"/>
    <property type="match status" value="1"/>
</dbReference>
<keyword evidence="12" id="KW-0995">Kinetochore</keyword>
<dbReference type="FunFam" id="1.25.10.10:FF:000006">
    <property type="entry name" value="CLIP-associating protein 1 isoform 2"/>
    <property type="match status" value="1"/>
</dbReference>
<dbReference type="GO" id="GO:0040001">
    <property type="term" value="P:establishment of mitotic spindle localization"/>
    <property type="evidence" value="ECO:0007669"/>
    <property type="project" value="TreeGrafter"/>
</dbReference>
<dbReference type="Pfam" id="PF23271">
    <property type="entry name" value="HEAT_GCN1"/>
    <property type="match status" value="1"/>
</dbReference>
<feature type="non-terminal residue" evidence="21">
    <location>
        <position position="1491"/>
    </location>
</feature>
<feature type="compositionally biased region" description="Low complexity" evidence="19">
    <location>
        <begin position="670"/>
        <end position="697"/>
    </location>
</feature>
<evidence type="ECO:0000256" key="5">
    <source>
        <dbReference type="ARBA" id="ARBA00009549"/>
    </source>
</evidence>
<dbReference type="InterPro" id="IPR048491">
    <property type="entry name" value="XMAP215_CLASP_TOG"/>
</dbReference>
<dbReference type="GeneID" id="112983916"/>
<evidence type="ECO:0000256" key="1">
    <source>
        <dbReference type="ARBA" id="ARBA00004186"/>
    </source>
</evidence>
<feature type="compositionally biased region" description="Polar residues" evidence="19">
    <location>
        <begin position="647"/>
        <end position="659"/>
    </location>
</feature>
<dbReference type="FunFam" id="1.25.10.10:FF:000031">
    <property type="entry name" value="CLIP-associating protein 1 isoform 2"/>
    <property type="match status" value="1"/>
</dbReference>